<evidence type="ECO:0000313" key="2">
    <source>
        <dbReference type="Proteomes" id="UP000228952"/>
    </source>
</evidence>
<proteinExistence type="predicted"/>
<dbReference type="Proteomes" id="UP000228952">
    <property type="component" value="Unassembled WGS sequence"/>
</dbReference>
<organism evidence="1 2">
    <name type="scientific">Candidatus Dojkabacteria bacterium CG_4_10_14_0_2_um_filter_Dojkabacteria_WS6_41_15</name>
    <dbReference type="NCBI Taxonomy" id="2014249"/>
    <lineage>
        <taxon>Bacteria</taxon>
        <taxon>Candidatus Dojkabacteria</taxon>
    </lineage>
</organism>
<comment type="caution">
    <text evidence="1">The sequence shown here is derived from an EMBL/GenBank/DDBJ whole genome shotgun (WGS) entry which is preliminary data.</text>
</comment>
<protein>
    <submittedName>
        <fullName evidence="1">Uncharacterized protein</fullName>
    </submittedName>
</protein>
<reference evidence="2" key="1">
    <citation type="submission" date="2017-09" db="EMBL/GenBank/DDBJ databases">
        <title>Depth-based differentiation of microbial function through sediment-hosted aquifers and enrichment of novel symbionts in the deep terrestrial subsurface.</title>
        <authorList>
            <person name="Probst A.J."/>
            <person name="Ladd B."/>
            <person name="Jarett J.K."/>
            <person name="Geller-Mcgrath D.E."/>
            <person name="Sieber C.M.K."/>
            <person name="Emerson J.B."/>
            <person name="Anantharaman K."/>
            <person name="Thomas B.C."/>
            <person name="Malmstrom R."/>
            <person name="Stieglmeier M."/>
            <person name="Klingl A."/>
            <person name="Woyke T."/>
            <person name="Ryan C.M."/>
            <person name="Banfield J.F."/>
        </authorList>
    </citation>
    <scope>NUCLEOTIDE SEQUENCE [LARGE SCALE GENOMIC DNA]</scope>
</reference>
<name>A0A2M7W0K5_9BACT</name>
<accession>A0A2M7W0K5</accession>
<dbReference type="AlphaFoldDB" id="A0A2M7W0K5"/>
<dbReference type="EMBL" id="PFQB01000128">
    <property type="protein sequence ID" value="PJA12092.1"/>
    <property type="molecule type" value="Genomic_DNA"/>
</dbReference>
<sequence>MTIGTPLEAPRNDRLLHLESRNLSTEKGGRNQEAPQALMKKLHLLDIEREANKRGPWGLIEIELPTKDSTEINTRRAICILTAVPPTNPNETYGELLERVFGHSQLQLCNAKASYLYAKLDQRVNPNYVLCRLHDISTGRLHTLSDSFILINKDTGVVQNREHLLIDAYDVNPKGQPVDSDETIFPPLHIVCTPPYPTKVIAVTKLPIVFFDQTKITRAFPMNKRDSVPIAQPIKICLIPEDDTSRKSENGKQLYLDACAAAYRVLRK</sequence>
<evidence type="ECO:0000313" key="1">
    <source>
        <dbReference type="EMBL" id="PJA12092.1"/>
    </source>
</evidence>
<gene>
    <name evidence="1" type="ORF">COX64_05125</name>
</gene>